<evidence type="ECO:0000256" key="1">
    <source>
        <dbReference type="SAM" id="MobiDB-lite"/>
    </source>
</evidence>
<organism evidence="2 3">
    <name type="scientific">Penicillium subrubescens</name>
    <dbReference type="NCBI Taxonomy" id="1316194"/>
    <lineage>
        <taxon>Eukaryota</taxon>
        <taxon>Fungi</taxon>
        <taxon>Dikarya</taxon>
        <taxon>Ascomycota</taxon>
        <taxon>Pezizomycotina</taxon>
        <taxon>Eurotiomycetes</taxon>
        <taxon>Eurotiomycetidae</taxon>
        <taxon>Eurotiales</taxon>
        <taxon>Aspergillaceae</taxon>
        <taxon>Penicillium</taxon>
    </lineage>
</organism>
<feature type="region of interest" description="Disordered" evidence="1">
    <location>
        <begin position="337"/>
        <end position="403"/>
    </location>
</feature>
<reference evidence="2 3" key="1">
    <citation type="submission" date="2016-10" db="EMBL/GenBank/DDBJ databases">
        <title>Genome sequence of the ascomycete fungus Penicillium subrubescens.</title>
        <authorList>
            <person name="De Vries R.P."/>
            <person name="Peng M."/>
            <person name="Dilokpimol A."/>
            <person name="Hilden K."/>
            <person name="Makela M.R."/>
            <person name="Grigoriev I."/>
            <person name="Riley R."/>
            <person name="Granchi Z."/>
        </authorList>
    </citation>
    <scope>NUCLEOTIDE SEQUENCE [LARGE SCALE GENOMIC DNA]</scope>
    <source>
        <strain evidence="2 3">CBS 132785</strain>
    </source>
</reference>
<feature type="compositionally biased region" description="Acidic residues" evidence="1">
    <location>
        <begin position="468"/>
        <end position="482"/>
    </location>
</feature>
<feature type="compositionally biased region" description="Acidic residues" evidence="1">
    <location>
        <begin position="592"/>
        <end position="602"/>
    </location>
</feature>
<name>A0A1Q5SNB1_9EURO</name>
<accession>A0A1Q5SNB1</accession>
<feature type="compositionally biased region" description="Acidic residues" evidence="1">
    <location>
        <begin position="227"/>
        <end position="242"/>
    </location>
</feature>
<feature type="region of interest" description="Disordered" evidence="1">
    <location>
        <begin position="420"/>
        <end position="558"/>
    </location>
</feature>
<dbReference type="EMBL" id="MNBE01000773">
    <property type="protein sequence ID" value="OKO89507.1"/>
    <property type="molecule type" value="Genomic_DNA"/>
</dbReference>
<dbReference type="Proteomes" id="UP000186955">
    <property type="component" value="Unassembled WGS sequence"/>
</dbReference>
<feature type="compositionally biased region" description="Basic and acidic residues" evidence="1">
    <location>
        <begin position="265"/>
        <end position="303"/>
    </location>
</feature>
<feature type="compositionally biased region" description="Polar residues" evidence="1">
    <location>
        <begin position="353"/>
        <end position="363"/>
    </location>
</feature>
<feature type="region of interest" description="Disordered" evidence="1">
    <location>
        <begin position="587"/>
        <end position="616"/>
    </location>
</feature>
<feature type="region of interest" description="Disordered" evidence="1">
    <location>
        <begin position="147"/>
        <end position="176"/>
    </location>
</feature>
<feature type="compositionally biased region" description="Polar residues" evidence="1">
    <location>
        <begin position="42"/>
        <end position="63"/>
    </location>
</feature>
<feature type="region of interest" description="Disordered" evidence="1">
    <location>
        <begin position="224"/>
        <end position="312"/>
    </location>
</feature>
<dbReference type="AlphaFoldDB" id="A0A1Q5SNB1"/>
<sequence length="616" mass="68395">MEPQESATPMAPPSRSLREQTQKRQRNSSPVTPSKRRRVQHLPSSVSQRTPASTQISCTSTPLSGPRTRAQLDRYYEDVKRDARRIIAVKNQLDVLLPEVDTDPQSTPAPTSGSMSMTTKNAVKLLEKILKDNQLIEDLEEVRKEVDPKVRGPRRSDTDGVVKHYRKKQQTTREKLRKDIRKARKRIGYNWDRLKAAQMVTEPEASTAEDTVSSSISYPVVSVAATEDGDDDSGAMADDSDSEPMLPTGNTVARSIMSPSFLPDHTVEEENRTSNDKDKAKTKRSGENGDADREASKINEPVEGKAAPESLPRSVQNSLLPCMALIHDYRTVRAPRRSIYTPDSVDDEDRPGQTGQKEISTHTATEESPHSDGGLADKMVEETTKPTNPREVETQVKPFSRRSVTPFFLSSVPLFNHELFSSSDDEISDSGEDEDSSEDDEDDEDGSDVEIKEEDEDLDVKLDMFGDGSEDDDEDEDEDESNDVGLKVEVEDQEEFKESSEDTRTEQDKEAEEATGDIESQKKGSDERLNVVQSGQGHPEDPKSSRPTTGLFERMNGIQTSGSFEAMMAGLRQAAAERERLAVLNGRIVDTDTSDSSDDESLPDWPPESDTKPSIA</sequence>
<feature type="compositionally biased region" description="Basic and acidic residues" evidence="1">
    <location>
        <begin position="378"/>
        <end position="394"/>
    </location>
</feature>
<feature type="region of interest" description="Disordered" evidence="1">
    <location>
        <begin position="1"/>
        <end position="69"/>
    </location>
</feature>
<proteinExistence type="predicted"/>
<evidence type="ECO:0000313" key="3">
    <source>
        <dbReference type="Proteomes" id="UP000186955"/>
    </source>
</evidence>
<comment type="caution">
    <text evidence="2">The sequence shown here is derived from an EMBL/GenBank/DDBJ whole genome shotgun (WGS) entry which is preliminary data.</text>
</comment>
<protein>
    <submittedName>
        <fullName evidence="2">Uncharacterized protein</fullName>
    </submittedName>
</protein>
<feature type="compositionally biased region" description="Basic and acidic residues" evidence="1">
    <location>
        <begin position="486"/>
        <end position="508"/>
    </location>
</feature>
<feature type="compositionally biased region" description="Basic and acidic residues" evidence="1">
    <location>
        <begin position="147"/>
        <end position="162"/>
    </location>
</feature>
<feature type="compositionally biased region" description="Acidic residues" evidence="1">
    <location>
        <begin position="423"/>
        <end position="458"/>
    </location>
</feature>
<keyword evidence="3" id="KW-1185">Reference proteome</keyword>
<gene>
    <name evidence="2" type="ORF">PENSUB_13573</name>
</gene>
<feature type="compositionally biased region" description="Basic and acidic residues" evidence="1">
    <location>
        <begin position="519"/>
        <end position="529"/>
    </location>
</feature>
<evidence type="ECO:0000313" key="2">
    <source>
        <dbReference type="EMBL" id="OKO89507.1"/>
    </source>
</evidence>